<dbReference type="EMBL" id="QFPN01000001">
    <property type="protein sequence ID" value="PZQ18958.1"/>
    <property type="molecule type" value="Genomic_DNA"/>
</dbReference>
<dbReference type="Pfam" id="PF22262">
    <property type="entry name" value="DUF6950"/>
    <property type="match status" value="1"/>
</dbReference>
<dbReference type="AlphaFoldDB" id="A0A2W5KU58"/>
<name>A0A2W5KU58_ANCNO</name>
<dbReference type="InterPro" id="IPR053802">
    <property type="entry name" value="DUF6950"/>
</dbReference>
<evidence type="ECO:0000313" key="2">
    <source>
        <dbReference type="EMBL" id="PZQ18958.1"/>
    </source>
</evidence>
<proteinExistence type="predicted"/>
<accession>A0A2W5KU58</accession>
<evidence type="ECO:0000313" key="3">
    <source>
        <dbReference type="Proteomes" id="UP000249577"/>
    </source>
</evidence>
<comment type="caution">
    <text evidence="2">The sequence shown here is derived from an EMBL/GenBank/DDBJ whole genome shotgun (WGS) entry which is preliminary data.</text>
</comment>
<feature type="domain" description="DUF6950" evidence="1">
    <location>
        <begin position="2"/>
        <end position="130"/>
    </location>
</feature>
<reference evidence="2 3" key="1">
    <citation type="submission" date="2017-08" db="EMBL/GenBank/DDBJ databases">
        <title>Infants hospitalized years apart are colonized by the same room-sourced microbial strains.</title>
        <authorList>
            <person name="Brooks B."/>
            <person name="Olm M.R."/>
            <person name="Firek B.A."/>
            <person name="Baker R."/>
            <person name="Thomas B.C."/>
            <person name="Morowitz M.J."/>
            <person name="Banfield J.F."/>
        </authorList>
    </citation>
    <scope>NUCLEOTIDE SEQUENCE [LARGE SCALE GENOMIC DNA]</scope>
    <source>
        <strain evidence="2">S2_005_003_R2_43</strain>
    </source>
</reference>
<evidence type="ECO:0000259" key="1">
    <source>
        <dbReference type="Pfam" id="PF22262"/>
    </source>
</evidence>
<protein>
    <recommendedName>
        <fullName evidence="1">DUF6950 domain-containing protein</fullName>
    </recommendedName>
</protein>
<gene>
    <name evidence="2" type="ORF">DI565_00710</name>
</gene>
<organism evidence="2 3">
    <name type="scientific">Ancylobacter novellus</name>
    <name type="common">Thiobacillus novellus</name>
    <dbReference type="NCBI Taxonomy" id="921"/>
    <lineage>
        <taxon>Bacteria</taxon>
        <taxon>Pseudomonadati</taxon>
        <taxon>Pseudomonadota</taxon>
        <taxon>Alphaproteobacteria</taxon>
        <taxon>Hyphomicrobiales</taxon>
        <taxon>Xanthobacteraceae</taxon>
        <taxon>Ancylobacter</taxon>
    </lineage>
</organism>
<sequence>MLKAFLSDLRRKDFALGSVDCGLSLADWWLAVHGVDPAADLRADYASEAEVEQIFFRHGCLPRLVAKRAAAVGARRTRRPVAGDIAVIRVFGVWAGAIMTETGWWAVKRGPGLSHVRPERVDRLVAAWSVGA</sequence>
<dbReference type="Proteomes" id="UP000249577">
    <property type="component" value="Unassembled WGS sequence"/>
</dbReference>